<name>K8WN21_9GAMM</name>
<sequence>MQNSFRDVIGNRAWALAGHYIQIIFAKHGLVINYSLSALLIYCAIRILM</sequence>
<gene>
    <name evidence="2" type="ORF">OOA_08981</name>
</gene>
<keyword evidence="3" id="KW-1185">Reference proteome</keyword>
<comment type="caution">
    <text evidence="2">The sequence shown here is derived from an EMBL/GenBank/DDBJ whole genome shotgun (WGS) entry which is preliminary data.</text>
</comment>
<accession>K8WN21</accession>
<dbReference type="EMBL" id="AKKL01000022">
    <property type="protein sequence ID" value="EKT62013.1"/>
    <property type="molecule type" value="Genomic_DNA"/>
</dbReference>
<dbReference type="HOGENOM" id="CLU_3139422_0_0_6"/>
<dbReference type="Proteomes" id="UP000009336">
    <property type="component" value="Unassembled WGS sequence"/>
</dbReference>
<protein>
    <submittedName>
        <fullName evidence="2">Lysine exporter protein LysE/YggA</fullName>
    </submittedName>
</protein>
<keyword evidence="1" id="KW-1133">Transmembrane helix</keyword>
<evidence type="ECO:0000313" key="2">
    <source>
        <dbReference type="EMBL" id="EKT62013.1"/>
    </source>
</evidence>
<dbReference type="PATRIC" id="fig|1141662.3.peg.1816"/>
<reference evidence="2 3" key="1">
    <citation type="journal article" date="2012" name="BMC Genomics">
        <title>Comparative genomics of bacteria in the genus Providencia isolated from wild Drosophila melanogaster.</title>
        <authorList>
            <person name="Galac M.R."/>
            <person name="Lazzaro B.P."/>
        </authorList>
    </citation>
    <scope>NUCLEOTIDE SEQUENCE [LARGE SCALE GENOMIC DNA]</scope>
    <source>
        <strain evidence="2 3">DSM 19968</strain>
    </source>
</reference>
<proteinExistence type="predicted"/>
<dbReference type="STRING" id="1141662.OOA_08981"/>
<evidence type="ECO:0000256" key="1">
    <source>
        <dbReference type="SAM" id="Phobius"/>
    </source>
</evidence>
<dbReference type="AlphaFoldDB" id="K8WN21"/>
<keyword evidence="1" id="KW-0812">Transmembrane</keyword>
<organism evidence="2 3">
    <name type="scientific">Providencia burhodogranariea DSM 19968</name>
    <dbReference type="NCBI Taxonomy" id="1141662"/>
    <lineage>
        <taxon>Bacteria</taxon>
        <taxon>Pseudomonadati</taxon>
        <taxon>Pseudomonadota</taxon>
        <taxon>Gammaproteobacteria</taxon>
        <taxon>Enterobacterales</taxon>
        <taxon>Morganellaceae</taxon>
        <taxon>Providencia</taxon>
    </lineage>
</organism>
<keyword evidence="1" id="KW-0472">Membrane</keyword>
<evidence type="ECO:0000313" key="3">
    <source>
        <dbReference type="Proteomes" id="UP000009336"/>
    </source>
</evidence>
<feature type="transmembrane region" description="Helical" evidence="1">
    <location>
        <begin position="20"/>
        <end position="45"/>
    </location>
</feature>